<name>A0A649VXK9_9CAUD</name>
<organism evidence="1 2">
    <name type="scientific">Microbacterium phage Teamocil</name>
    <dbReference type="NCBI Taxonomy" id="2656554"/>
    <lineage>
        <taxon>Viruses</taxon>
        <taxon>Duplodnaviria</taxon>
        <taxon>Heunggongvirae</taxon>
        <taxon>Uroviricota</taxon>
        <taxon>Caudoviricetes</taxon>
        <taxon>Hodgkinviridae</taxon>
        <taxon>Metamorphoovirus</taxon>
        <taxon>Metamorphoovirus teamocil</taxon>
    </lineage>
</organism>
<keyword evidence="2" id="KW-1185">Reference proteome</keyword>
<dbReference type="RefSeq" id="YP_010752030.1">
    <property type="nucleotide sequence ID" value="NC_073376.1"/>
</dbReference>
<protein>
    <submittedName>
        <fullName evidence="1">Uncharacterized protein</fullName>
    </submittedName>
</protein>
<dbReference type="EMBL" id="MN586059">
    <property type="protein sequence ID" value="QGJ96954.1"/>
    <property type="molecule type" value="Genomic_DNA"/>
</dbReference>
<evidence type="ECO:0000313" key="1">
    <source>
        <dbReference type="EMBL" id="QGJ96954.1"/>
    </source>
</evidence>
<dbReference type="Proteomes" id="UP000424425">
    <property type="component" value="Segment"/>
</dbReference>
<accession>A0A649VXK9</accession>
<gene>
    <name evidence="1" type="primary">2</name>
    <name evidence="1" type="ORF">PBI_TEAMOCIL_2</name>
</gene>
<proteinExistence type="predicted"/>
<dbReference type="KEGG" id="vg:80005706"/>
<evidence type="ECO:0000313" key="2">
    <source>
        <dbReference type="Proteomes" id="UP000424425"/>
    </source>
</evidence>
<dbReference type="GeneID" id="80005706"/>
<sequence length="51" mass="6296">MRLWWGRARHAWTVGLDGPWWERVLVRCLYTVGALHSPTFPWSRYYPRDHR</sequence>
<reference evidence="1 2" key="1">
    <citation type="submission" date="2019-10" db="EMBL/GenBank/DDBJ databases">
        <authorList>
            <person name="Aull H.A."/>
            <person name="Lauer M.J."/>
            <person name="Garlena R.A."/>
            <person name="Russell D.A."/>
            <person name="Pope W.H."/>
            <person name="Jacobs-Sera D."/>
            <person name="Hatfull G.F."/>
        </authorList>
    </citation>
    <scope>NUCLEOTIDE SEQUENCE [LARGE SCALE GENOMIC DNA]</scope>
</reference>